<dbReference type="InterPro" id="IPR036163">
    <property type="entry name" value="HMA_dom_sf"/>
</dbReference>
<dbReference type="Pfam" id="PF00403">
    <property type="entry name" value="HMA"/>
    <property type="match status" value="1"/>
</dbReference>
<dbReference type="Gene3D" id="3.30.70.100">
    <property type="match status" value="1"/>
</dbReference>
<dbReference type="GO" id="GO:0046872">
    <property type="term" value="F:metal ion binding"/>
    <property type="evidence" value="ECO:0007669"/>
    <property type="project" value="UniProtKB-KW"/>
</dbReference>
<dbReference type="InterPro" id="IPR006121">
    <property type="entry name" value="HMA_dom"/>
</dbReference>
<proteinExistence type="predicted"/>
<dbReference type="InterPro" id="IPR017969">
    <property type="entry name" value="Heavy-metal-associated_CS"/>
</dbReference>
<sequence length="68" mass="7131">MIQFNVEGMSCQHCVGAVTRAIHEHDAAAKVEIDLATGRVSVESKQSVEVLKAAIDEAGYTVTGTASV</sequence>
<feature type="domain" description="HMA" evidence="2">
    <location>
        <begin position="1"/>
        <end position="63"/>
    </location>
</feature>
<organism evidence="3 4">
    <name type="scientific">Paraburkholderia tagetis</name>
    <dbReference type="NCBI Taxonomy" id="2913261"/>
    <lineage>
        <taxon>Bacteria</taxon>
        <taxon>Pseudomonadati</taxon>
        <taxon>Pseudomonadota</taxon>
        <taxon>Betaproteobacteria</taxon>
        <taxon>Burkholderiales</taxon>
        <taxon>Burkholderiaceae</taxon>
        <taxon>Paraburkholderia</taxon>
    </lineage>
</organism>
<reference evidence="3" key="1">
    <citation type="submission" date="2022-01" db="EMBL/GenBank/DDBJ databases">
        <title>Genome sequence and assembly of Parabukholderia sp. RG36.</title>
        <authorList>
            <person name="Chhetri G."/>
        </authorList>
    </citation>
    <scope>NUCLEOTIDE SEQUENCE</scope>
    <source>
        <strain evidence="3">RG36</strain>
    </source>
</reference>
<gene>
    <name evidence="3" type="ORF">L5014_15075</name>
</gene>
<name>A0A9X1RNH6_9BURK</name>
<dbReference type="AlphaFoldDB" id="A0A9X1RNH6"/>
<dbReference type="SUPFAM" id="SSF55008">
    <property type="entry name" value="HMA, heavy metal-associated domain"/>
    <property type="match status" value="1"/>
</dbReference>
<dbReference type="Proteomes" id="UP001139308">
    <property type="component" value="Unassembled WGS sequence"/>
</dbReference>
<protein>
    <submittedName>
        <fullName evidence="3">Cation transporter</fullName>
    </submittedName>
</protein>
<dbReference type="CDD" id="cd00371">
    <property type="entry name" value="HMA"/>
    <property type="match status" value="1"/>
</dbReference>
<evidence type="ECO:0000259" key="2">
    <source>
        <dbReference type="PROSITE" id="PS50846"/>
    </source>
</evidence>
<dbReference type="EMBL" id="JAKLJA010000010">
    <property type="protein sequence ID" value="MCG5074668.1"/>
    <property type="molecule type" value="Genomic_DNA"/>
</dbReference>
<keyword evidence="4" id="KW-1185">Reference proteome</keyword>
<keyword evidence="1" id="KW-0479">Metal-binding</keyword>
<comment type="caution">
    <text evidence="3">The sequence shown here is derived from an EMBL/GenBank/DDBJ whole genome shotgun (WGS) entry which is preliminary data.</text>
</comment>
<evidence type="ECO:0000313" key="3">
    <source>
        <dbReference type="EMBL" id="MCG5074668.1"/>
    </source>
</evidence>
<evidence type="ECO:0000256" key="1">
    <source>
        <dbReference type="ARBA" id="ARBA00022723"/>
    </source>
</evidence>
<dbReference type="PROSITE" id="PS01047">
    <property type="entry name" value="HMA_1"/>
    <property type="match status" value="1"/>
</dbReference>
<dbReference type="PROSITE" id="PS50846">
    <property type="entry name" value="HMA_2"/>
    <property type="match status" value="1"/>
</dbReference>
<evidence type="ECO:0000313" key="4">
    <source>
        <dbReference type="Proteomes" id="UP001139308"/>
    </source>
</evidence>
<accession>A0A9X1RNH6</accession>
<dbReference type="RefSeq" id="WP_238464529.1">
    <property type="nucleotide sequence ID" value="NZ_JAKLJA010000010.1"/>
</dbReference>